<evidence type="ECO:0000256" key="3">
    <source>
        <dbReference type="ARBA" id="ARBA00023163"/>
    </source>
</evidence>
<evidence type="ECO:0000313" key="5">
    <source>
        <dbReference type="EMBL" id="SCY97190.1"/>
    </source>
</evidence>
<accession>A0A1G5KAY3</accession>
<proteinExistence type="predicted"/>
<dbReference type="PROSITE" id="PS01117">
    <property type="entry name" value="HTH_MARR_1"/>
    <property type="match status" value="1"/>
</dbReference>
<reference evidence="5 6" key="1">
    <citation type="submission" date="2016-10" db="EMBL/GenBank/DDBJ databases">
        <authorList>
            <person name="de Groot N.N."/>
        </authorList>
    </citation>
    <scope>NUCLEOTIDE SEQUENCE [LARGE SCALE GENOMIC DNA]</scope>
    <source>
        <strain evidence="5 6">DSM 18978</strain>
    </source>
</reference>
<keyword evidence="1" id="KW-0805">Transcription regulation</keyword>
<feature type="domain" description="HTH marR-type" evidence="4">
    <location>
        <begin position="21"/>
        <end position="152"/>
    </location>
</feature>
<evidence type="ECO:0000256" key="2">
    <source>
        <dbReference type="ARBA" id="ARBA00023125"/>
    </source>
</evidence>
<dbReference type="PANTHER" id="PTHR42756">
    <property type="entry name" value="TRANSCRIPTIONAL REGULATOR, MARR"/>
    <property type="match status" value="1"/>
</dbReference>
<dbReference type="Proteomes" id="UP000198636">
    <property type="component" value="Unassembled WGS sequence"/>
</dbReference>
<dbReference type="STRING" id="1120976.SAMN03080606_03334"/>
<dbReference type="InterPro" id="IPR011991">
    <property type="entry name" value="ArsR-like_HTH"/>
</dbReference>
<dbReference type="GO" id="GO:0003700">
    <property type="term" value="F:DNA-binding transcription factor activity"/>
    <property type="evidence" value="ECO:0007669"/>
    <property type="project" value="InterPro"/>
</dbReference>
<dbReference type="CDD" id="cd00090">
    <property type="entry name" value="HTH_ARSR"/>
    <property type="match status" value="1"/>
</dbReference>
<dbReference type="SUPFAM" id="SSF46785">
    <property type="entry name" value="Winged helix' DNA-binding domain"/>
    <property type="match status" value="1"/>
</dbReference>
<dbReference type="Gene3D" id="1.10.10.10">
    <property type="entry name" value="Winged helix-like DNA-binding domain superfamily/Winged helix DNA-binding domain"/>
    <property type="match status" value="1"/>
</dbReference>
<keyword evidence="3" id="KW-0804">Transcription</keyword>
<dbReference type="InterPro" id="IPR023187">
    <property type="entry name" value="Tscrpt_reg_MarR-type_CS"/>
</dbReference>
<dbReference type="AlphaFoldDB" id="A0A1G5KAY3"/>
<protein>
    <submittedName>
        <fullName evidence="5">DNA-binding transcriptional regulator, MarR family</fullName>
    </submittedName>
</protein>
<evidence type="ECO:0000259" key="4">
    <source>
        <dbReference type="PROSITE" id="PS50995"/>
    </source>
</evidence>
<dbReference type="EMBL" id="FMUS01000025">
    <property type="protein sequence ID" value="SCY97190.1"/>
    <property type="molecule type" value="Genomic_DNA"/>
</dbReference>
<dbReference type="PROSITE" id="PS50995">
    <property type="entry name" value="HTH_MARR_2"/>
    <property type="match status" value="1"/>
</dbReference>
<sequence>MTNRGKDIPNECCQQSENCCVEEVGTMVQRLVRIIHLFERDQIKPYGFTTSQCYVLVELKKNNLTMNELSEKMNLTTSTMTRIINNLVRDGLIERTRDKEDRRVVVVGLTSNGVAAANQLESSIIEYYGKIVANLPAGQIDEVLKSVSLLIEAFDKANPNCC</sequence>
<dbReference type="Pfam" id="PF12802">
    <property type="entry name" value="MarR_2"/>
    <property type="match status" value="1"/>
</dbReference>
<dbReference type="GO" id="GO:0003677">
    <property type="term" value="F:DNA binding"/>
    <property type="evidence" value="ECO:0007669"/>
    <property type="project" value="UniProtKB-KW"/>
</dbReference>
<evidence type="ECO:0000313" key="6">
    <source>
        <dbReference type="Proteomes" id="UP000198636"/>
    </source>
</evidence>
<evidence type="ECO:0000256" key="1">
    <source>
        <dbReference type="ARBA" id="ARBA00023015"/>
    </source>
</evidence>
<dbReference type="InterPro" id="IPR036390">
    <property type="entry name" value="WH_DNA-bd_sf"/>
</dbReference>
<dbReference type="InterPro" id="IPR000835">
    <property type="entry name" value="HTH_MarR-typ"/>
</dbReference>
<organism evidence="5 6">
    <name type="scientific">Alkaliphilus peptidifermentans DSM 18978</name>
    <dbReference type="NCBI Taxonomy" id="1120976"/>
    <lineage>
        <taxon>Bacteria</taxon>
        <taxon>Bacillati</taxon>
        <taxon>Bacillota</taxon>
        <taxon>Clostridia</taxon>
        <taxon>Peptostreptococcales</taxon>
        <taxon>Natronincolaceae</taxon>
        <taxon>Alkaliphilus</taxon>
    </lineage>
</organism>
<dbReference type="PRINTS" id="PR00598">
    <property type="entry name" value="HTHMARR"/>
</dbReference>
<keyword evidence="2 5" id="KW-0238">DNA-binding</keyword>
<keyword evidence="6" id="KW-1185">Reference proteome</keyword>
<dbReference type="InterPro" id="IPR036388">
    <property type="entry name" value="WH-like_DNA-bd_sf"/>
</dbReference>
<dbReference type="SMART" id="SM00347">
    <property type="entry name" value="HTH_MARR"/>
    <property type="match status" value="1"/>
</dbReference>
<name>A0A1G5KAY3_9FIRM</name>
<dbReference type="RefSeq" id="WP_207647933.1">
    <property type="nucleotide sequence ID" value="NZ_FMUS01000025.1"/>
</dbReference>
<dbReference type="PANTHER" id="PTHR42756:SF1">
    <property type="entry name" value="TRANSCRIPTIONAL REPRESSOR OF EMRAB OPERON"/>
    <property type="match status" value="1"/>
</dbReference>
<gene>
    <name evidence="5" type="ORF">SAMN03080606_03334</name>
</gene>